<dbReference type="Proteomes" id="UP000256900">
    <property type="component" value="Unassembled WGS sequence"/>
</dbReference>
<accession>A0A3D9Z040</accession>
<dbReference type="AlphaFoldDB" id="A0A3D9Z040"/>
<proteinExistence type="predicted"/>
<dbReference type="EMBL" id="QUMO01000002">
    <property type="protein sequence ID" value="REF87370.1"/>
    <property type="molecule type" value="Genomic_DNA"/>
</dbReference>
<gene>
    <name evidence="1" type="ORF">DES32_0990</name>
</gene>
<sequence length="71" mass="8008">MVVQITGGHDAAFDRFVDVHVDRGAADAWRSKPYAADLRRLSADPRTLVRIFQSNRTFVVRPGEVLEVKRA</sequence>
<name>A0A3D9Z040_9HYPH</name>
<comment type="caution">
    <text evidence="1">The sequence shown here is derived from an EMBL/GenBank/DDBJ whole genome shotgun (WGS) entry which is preliminary data.</text>
</comment>
<organism evidence="1 2">
    <name type="scientific">Methylovirgula ligni</name>
    <dbReference type="NCBI Taxonomy" id="569860"/>
    <lineage>
        <taxon>Bacteria</taxon>
        <taxon>Pseudomonadati</taxon>
        <taxon>Pseudomonadota</taxon>
        <taxon>Alphaproteobacteria</taxon>
        <taxon>Hyphomicrobiales</taxon>
        <taxon>Beijerinckiaceae</taxon>
        <taxon>Methylovirgula</taxon>
    </lineage>
</organism>
<evidence type="ECO:0000313" key="2">
    <source>
        <dbReference type="Proteomes" id="UP000256900"/>
    </source>
</evidence>
<protein>
    <submittedName>
        <fullName evidence="1">Uncharacterized protein</fullName>
    </submittedName>
</protein>
<keyword evidence="2" id="KW-1185">Reference proteome</keyword>
<evidence type="ECO:0000313" key="1">
    <source>
        <dbReference type="EMBL" id="REF87370.1"/>
    </source>
</evidence>
<reference evidence="1 2" key="1">
    <citation type="submission" date="2018-08" db="EMBL/GenBank/DDBJ databases">
        <title>Genomic Encyclopedia of Type Strains, Phase IV (KMG-IV): sequencing the most valuable type-strain genomes for metagenomic binning, comparative biology and taxonomic classification.</title>
        <authorList>
            <person name="Goeker M."/>
        </authorList>
    </citation>
    <scope>NUCLEOTIDE SEQUENCE [LARGE SCALE GENOMIC DNA]</scope>
    <source>
        <strain evidence="1 2">BW863</strain>
    </source>
</reference>